<sequence>MNDGIISSNTITTGNASSIEVAVTGNLSIVNGGKISSTSFSGANAGPVKVRAGNISIDGQNHDTGIFSKTRAPASSGNPGSVEVAASRNLSIVNGGRIASDTASIADANTVKVSAGSITIDGQGSDYTTGIFSIANYGSFGNSGSVEVTASENLSIVNGGKISSATITKGNAGTVKVNAGSITIDRQGSDYTTGIFSDANPGSTGNAGSVDVTAIGNGSITISDGGRISSGTFSAGDAGTVKVSAGNIAIDGKGSSFLTGISSQAAPGSSGNAGSVDVNAVGNLSLVNGGVIDSSTFSSGSAGSIKVSAGNIAIDGKGSSFLTGISSQAAPGSSGNAGSVDVTAAGNLSLINGGAIDSSTSSFGTAGSVTVHSNSLRLDGRDENGNSSQISATATAESSGQTGSVTVTANDLTLSNGGQISIENNANVEGSVASALTPTLITVTAPRITLLNSPHAITTESTGNVAAGSIKITASDTLQLDPSGITTTAFEGNGGAIDITAGLLRLDHSQITTSVTSRENGNGGNIRITADSLILNTGFIQANTAAANASGGDVSITTQNLVASGNTLFLGGSTPHTFQPGVFGINVIQAAAPTGISGTVQISTPKLDVTTSLVGLDTRLINAQVARRLCENTRGSSLVPVGRGGLPLGGADFLSPGQISGIGFVTSPSVSLPTVRASLRTNAFTPCLAAL</sequence>
<proteinExistence type="predicted"/>
<organism evidence="2 3">
    <name type="scientific">Candidatus Accumulibacter contiguus</name>
    <dbReference type="NCBI Taxonomy" id="2954381"/>
    <lineage>
        <taxon>Bacteria</taxon>
        <taxon>Pseudomonadati</taxon>
        <taxon>Pseudomonadota</taxon>
        <taxon>Betaproteobacteria</taxon>
        <taxon>Candidatus Accumulibacter</taxon>
    </lineage>
</organism>
<dbReference type="EMBL" id="SPMX01000099">
    <property type="protein sequence ID" value="NMQ07846.1"/>
    <property type="molecule type" value="Genomic_DNA"/>
</dbReference>
<evidence type="ECO:0000256" key="1">
    <source>
        <dbReference type="SAM" id="MobiDB-lite"/>
    </source>
</evidence>
<feature type="region of interest" description="Disordered" evidence="1">
    <location>
        <begin position="374"/>
        <end position="404"/>
    </location>
</feature>
<dbReference type="RefSeq" id="WP_169072085.1">
    <property type="nucleotide sequence ID" value="NZ_SPMX01000099.1"/>
</dbReference>
<evidence type="ECO:0000313" key="2">
    <source>
        <dbReference type="EMBL" id="NMQ07846.1"/>
    </source>
</evidence>
<comment type="caution">
    <text evidence="2">The sequence shown here is derived from an EMBL/GenBank/DDBJ whole genome shotgun (WGS) entry which is preliminary data.</text>
</comment>
<dbReference type="Proteomes" id="UP000886469">
    <property type="component" value="Unassembled WGS sequence"/>
</dbReference>
<keyword evidence="3" id="KW-1185">Reference proteome</keyword>
<feature type="compositionally biased region" description="Polar residues" evidence="1">
    <location>
        <begin position="385"/>
        <end position="404"/>
    </location>
</feature>
<dbReference type="InterPro" id="IPR012334">
    <property type="entry name" value="Pectin_lyas_fold"/>
</dbReference>
<name>A0ABX1TG06_9PROT</name>
<evidence type="ECO:0000313" key="3">
    <source>
        <dbReference type="Proteomes" id="UP000886469"/>
    </source>
</evidence>
<dbReference type="Gene3D" id="2.160.20.10">
    <property type="entry name" value="Single-stranded right-handed beta-helix, Pectin lyase-like"/>
    <property type="match status" value="2"/>
</dbReference>
<protein>
    <submittedName>
        <fullName evidence="2">S-layer family protein</fullName>
    </submittedName>
</protein>
<reference evidence="2" key="1">
    <citation type="submission" date="2019-03" db="EMBL/GenBank/DDBJ databases">
        <title>Metabolic reconstructions from genomes of highly enriched 'Candidatus Accumulibacter' and 'Candidatus Competibacter' bioreactor populations.</title>
        <authorList>
            <person name="Annavajhala M.K."/>
            <person name="Welles L."/>
            <person name="Abbas B."/>
            <person name="Sorokin D."/>
            <person name="Park H."/>
            <person name="Van Loosdrecht M."/>
            <person name="Chandran K."/>
        </authorList>
    </citation>
    <scope>NUCLEOTIDE SEQUENCE</scope>
    <source>
        <strain evidence="2">SBR_L</strain>
    </source>
</reference>
<gene>
    <name evidence="2" type="ORF">E4Q08_22710</name>
</gene>
<accession>A0ABX1TG06</accession>